<dbReference type="Proteomes" id="UP000248806">
    <property type="component" value="Unassembled WGS sequence"/>
</dbReference>
<name>A0A326U4K8_THEHA</name>
<evidence type="ECO:0000313" key="1">
    <source>
        <dbReference type="EMBL" id="PZW27060.1"/>
    </source>
</evidence>
<accession>A0A326U4K8</accession>
<organism evidence="1 2">
    <name type="scientific">Thermosporothrix hazakensis</name>
    <dbReference type="NCBI Taxonomy" id="644383"/>
    <lineage>
        <taxon>Bacteria</taxon>
        <taxon>Bacillati</taxon>
        <taxon>Chloroflexota</taxon>
        <taxon>Ktedonobacteria</taxon>
        <taxon>Ktedonobacterales</taxon>
        <taxon>Thermosporotrichaceae</taxon>
        <taxon>Thermosporothrix</taxon>
    </lineage>
</organism>
<reference evidence="1 2" key="1">
    <citation type="submission" date="2018-06" db="EMBL/GenBank/DDBJ databases">
        <title>Genomic Encyclopedia of Archaeal and Bacterial Type Strains, Phase II (KMG-II): from individual species to whole genera.</title>
        <authorList>
            <person name="Goeker M."/>
        </authorList>
    </citation>
    <scope>NUCLEOTIDE SEQUENCE [LARGE SCALE GENOMIC DNA]</scope>
    <source>
        <strain evidence="1 2">ATCC BAA-1881</strain>
    </source>
</reference>
<comment type="caution">
    <text evidence="1">The sequence shown here is derived from an EMBL/GenBank/DDBJ whole genome shotgun (WGS) entry which is preliminary data.</text>
</comment>
<gene>
    <name evidence="1" type="ORF">EI42_03623</name>
</gene>
<dbReference type="AlphaFoldDB" id="A0A326U4K8"/>
<dbReference type="EMBL" id="QKUF01000013">
    <property type="protein sequence ID" value="PZW27060.1"/>
    <property type="molecule type" value="Genomic_DNA"/>
</dbReference>
<protein>
    <submittedName>
        <fullName evidence="1">Uncharacterized protein</fullName>
    </submittedName>
</protein>
<evidence type="ECO:0000313" key="2">
    <source>
        <dbReference type="Proteomes" id="UP000248806"/>
    </source>
</evidence>
<keyword evidence="2" id="KW-1185">Reference proteome</keyword>
<sequence length="71" mass="8140">MLFSHYSQHTTGATAFSEQEPARLRIAYPTASSEITDMLQLAMPMYKFFHSLQLLLLCIVHSHISVRVKPF</sequence>
<proteinExistence type="predicted"/>